<dbReference type="Proteomes" id="UP001595886">
    <property type="component" value="Unassembled WGS sequence"/>
</dbReference>
<keyword evidence="3" id="KW-1185">Reference proteome</keyword>
<evidence type="ECO:0000313" key="2">
    <source>
        <dbReference type="EMBL" id="MFC4821075.1"/>
    </source>
</evidence>
<dbReference type="RefSeq" id="WP_380021356.1">
    <property type="nucleotide sequence ID" value="NZ_JBHSHD010000008.1"/>
</dbReference>
<sequence length="106" mass="11653">MTATPSWRGQLDPPPGGLVRLMRSVETRRTRPSRPALRFALAGAAASVALALCLAHYRNEAPRRAFEQHLQAALDAERHERGIARELPSERADVRIVVLAPPDAAR</sequence>
<evidence type="ECO:0000256" key="1">
    <source>
        <dbReference type="SAM" id="Phobius"/>
    </source>
</evidence>
<comment type="caution">
    <text evidence="2">The sequence shown here is derived from an EMBL/GenBank/DDBJ whole genome shotgun (WGS) entry which is preliminary data.</text>
</comment>
<gene>
    <name evidence="2" type="ORF">ACFO6Q_12120</name>
</gene>
<keyword evidence="1" id="KW-0812">Transmembrane</keyword>
<feature type="transmembrane region" description="Helical" evidence="1">
    <location>
        <begin position="36"/>
        <end position="57"/>
    </location>
</feature>
<accession>A0ABV9QWT1</accession>
<organism evidence="2 3">
    <name type="scientific">Dokdonella ginsengisoli</name>
    <dbReference type="NCBI Taxonomy" id="363846"/>
    <lineage>
        <taxon>Bacteria</taxon>
        <taxon>Pseudomonadati</taxon>
        <taxon>Pseudomonadota</taxon>
        <taxon>Gammaproteobacteria</taxon>
        <taxon>Lysobacterales</taxon>
        <taxon>Rhodanobacteraceae</taxon>
        <taxon>Dokdonella</taxon>
    </lineage>
</organism>
<reference evidence="3" key="1">
    <citation type="journal article" date="2019" name="Int. J. Syst. Evol. Microbiol.">
        <title>The Global Catalogue of Microorganisms (GCM) 10K type strain sequencing project: providing services to taxonomists for standard genome sequencing and annotation.</title>
        <authorList>
            <consortium name="The Broad Institute Genomics Platform"/>
            <consortium name="The Broad Institute Genome Sequencing Center for Infectious Disease"/>
            <person name="Wu L."/>
            <person name="Ma J."/>
        </authorList>
    </citation>
    <scope>NUCLEOTIDE SEQUENCE [LARGE SCALE GENOMIC DNA]</scope>
    <source>
        <strain evidence="3">CCUG 30340</strain>
    </source>
</reference>
<name>A0ABV9QWT1_9GAMM</name>
<keyword evidence="1" id="KW-0472">Membrane</keyword>
<dbReference type="EMBL" id="JBHSHD010000008">
    <property type="protein sequence ID" value="MFC4821075.1"/>
    <property type="molecule type" value="Genomic_DNA"/>
</dbReference>
<keyword evidence="1" id="KW-1133">Transmembrane helix</keyword>
<protein>
    <submittedName>
        <fullName evidence="2">Uncharacterized protein</fullName>
    </submittedName>
</protein>
<evidence type="ECO:0000313" key="3">
    <source>
        <dbReference type="Proteomes" id="UP001595886"/>
    </source>
</evidence>
<proteinExistence type="predicted"/>